<keyword evidence="3" id="KW-0687">Ribonucleoprotein</keyword>
<dbReference type="AlphaFoldDB" id="A0AA41MHS4"/>
<evidence type="ECO:0000256" key="5">
    <source>
        <dbReference type="ARBA" id="ARBA00035328"/>
    </source>
</evidence>
<dbReference type="InterPro" id="IPR002673">
    <property type="entry name" value="Ribosomal_eL29"/>
</dbReference>
<evidence type="ECO:0000256" key="4">
    <source>
        <dbReference type="ARBA" id="ARBA00035222"/>
    </source>
</evidence>
<dbReference type="EMBL" id="JAATJV010182699">
    <property type="protein sequence ID" value="MBZ3872081.1"/>
    <property type="molecule type" value="Genomic_DNA"/>
</dbReference>
<dbReference type="GO" id="GO:0003735">
    <property type="term" value="F:structural constituent of ribosome"/>
    <property type="evidence" value="ECO:0007669"/>
    <property type="project" value="InterPro"/>
</dbReference>
<evidence type="ECO:0000256" key="1">
    <source>
        <dbReference type="ARBA" id="ARBA00010247"/>
    </source>
</evidence>
<comment type="similarity">
    <text evidence="1">Belongs to the eukaryotic ribosomal protein eL29 family.</text>
</comment>
<evidence type="ECO:0000313" key="6">
    <source>
        <dbReference type="EMBL" id="MBZ3872081.1"/>
    </source>
</evidence>
<evidence type="ECO:0000313" key="7">
    <source>
        <dbReference type="Proteomes" id="UP001166674"/>
    </source>
</evidence>
<gene>
    <name evidence="6" type="ORF">SUZIE_116190</name>
</gene>
<dbReference type="GO" id="GO:0022625">
    <property type="term" value="C:cytosolic large ribosomal subunit"/>
    <property type="evidence" value="ECO:0007669"/>
    <property type="project" value="TreeGrafter"/>
</dbReference>
<comment type="caution">
    <text evidence="6">The sequence shown here is derived from an EMBL/GenBank/DDBJ whole genome shotgun (WGS) entry which is preliminary data.</text>
</comment>
<proteinExistence type="inferred from homology"/>
<organism evidence="6 7">
    <name type="scientific">Sciurus carolinensis</name>
    <name type="common">Eastern gray squirrel</name>
    <dbReference type="NCBI Taxonomy" id="30640"/>
    <lineage>
        <taxon>Eukaryota</taxon>
        <taxon>Metazoa</taxon>
        <taxon>Chordata</taxon>
        <taxon>Craniata</taxon>
        <taxon>Vertebrata</taxon>
        <taxon>Euteleostomi</taxon>
        <taxon>Mammalia</taxon>
        <taxon>Eutheria</taxon>
        <taxon>Euarchontoglires</taxon>
        <taxon>Glires</taxon>
        <taxon>Rodentia</taxon>
        <taxon>Sciuromorpha</taxon>
        <taxon>Sciuridae</taxon>
        <taxon>Sciurinae</taxon>
        <taxon>Sciurini</taxon>
        <taxon>Sciurus</taxon>
    </lineage>
</organism>
<dbReference type="Proteomes" id="UP001166674">
    <property type="component" value="Unassembled WGS sequence"/>
</dbReference>
<dbReference type="PANTHER" id="PTHR12884:SF0">
    <property type="entry name" value="60S RIBOSOMAL PROTEIN L29"/>
    <property type="match status" value="1"/>
</dbReference>
<dbReference type="PANTHER" id="PTHR12884">
    <property type="entry name" value="60S RIBOSOMAL PROTEIN L29"/>
    <property type="match status" value="1"/>
</dbReference>
<protein>
    <recommendedName>
        <fullName evidence="4">Large ribosomal subunit protein eL29</fullName>
    </recommendedName>
    <alternativeName>
        <fullName evidence="5">60S ribosomal protein L29</fullName>
    </alternativeName>
</protein>
<dbReference type="GO" id="GO:0002181">
    <property type="term" value="P:cytoplasmic translation"/>
    <property type="evidence" value="ECO:0007669"/>
    <property type="project" value="TreeGrafter"/>
</dbReference>
<evidence type="ECO:0000256" key="3">
    <source>
        <dbReference type="ARBA" id="ARBA00023274"/>
    </source>
</evidence>
<reference evidence="6" key="1">
    <citation type="submission" date="2020-03" db="EMBL/GenBank/DDBJ databases">
        <title>Studies in the Genomics of Life Span.</title>
        <authorList>
            <person name="Glass D."/>
        </authorList>
    </citation>
    <scope>NUCLEOTIDE SEQUENCE</scope>
    <source>
        <strain evidence="6">SUZIE</strain>
        <tissue evidence="6">Muscle</tissue>
    </source>
</reference>
<keyword evidence="2 6" id="KW-0689">Ribosomal protein</keyword>
<keyword evidence="7" id="KW-1185">Reference proteome</keyword>
<sequence length="106" mass="12063">MAQDAIKKLQPHRRESLKGINPQFLRNMHFAKKYAKKGLGKMQTSNPKARGYVLRLSRPRKSKEVKRKEPKDISLQCSQLAYTDSPSLEAGLCPHFQASQLCQPKA</sequence>
<name>A0AA41MHS4_SCICA</name>
<accession>A0AA41MHS4</accession>
<evidence type="ECO:0000256" key="2">
    <source>
        <dbReference type="ARBA" id="ARBA00022980"/>
    </source>
</evidence>
<dbReference type="Gene3D" id="6.10.140.1730">
    <property type="match status" value="1"/>
</dbReference>